<feature type="domain" description="TIR" evidence="16">
    <location>
        <begin position="702"/>
        <end position="847"/>
    </location>
</feature>
<keyword evidence="8" id="KW-0391">Immunity</keyword>
<evidence type="ECO:0000256" key="14">
    <source>
        <dbReference type="SAM" id="Phobius"/>
    </source>
</evidence>
<dbReference type="OrthoDB" id="6160824at2759"/>
<dbReference type="InterPro" id="IPR035897">
    <property type="entry name" value="Toll_tir_struct_dom_sf"/>
</dbReference>
<dbReference type="PROSITE" id="PS50104">
    <property type="entry name" value="TIR"/>
    <property type="match status" value="1"/>
</dbReference>
<evidence type="ECO:0000256" key="11">
    <source>
        <dbReference type="ARBA" id="ARBA00023170"/>
    </source>
</evidence>
<dbReference type="GO" id="GO:0006954">
    <property type="term" value="P:inflammatory response"/>
    <property type="evidence" value="ECO:0007669"/>
    <property type="project" value="UniProtKB-KW"/>
</dbReference>
<dbReference type="Pfam" id="PF13306">
    <property type="entry name" value="LRR_5"/>
    <property type="match status" value="1"/>
</dbReference>
<keyword evidence="7" id="KW-0677">Repeat</keyword>
<dbReference type="InterPro" id="IPR026906">
    <property type="entry name" value="LRR_5"/>
</dbReference>
<evidence type="ECO:0000256" key="3">
    <source>
        <dbReference type="ARBA" id="ARBA00022588"/>
    </source>
</evidence>
<name>A0A3Q1IL28_ANATE</name>
<keyword evidence="11" id="KW-0675">Receptor</keyword>
<dbReference type="GO" id="GO:0005886">
    <property type="term" value="C:plasma membrane"/>
    <property type="evidence" value="ECO:0007669"/>
    <property type="project" value="TreeGrafter"/>
</dbReference>
<dbReference type="PIRSF" id="PIRSF037595">
    <property type="entry name" value="Toll-like_receptor"/>
    <property type="match status" value="1"/>
</dbReference>
<evidence type="ECO:0000313" key="17">
    <source>
        <dbReference type="Ensembl" id="ENSATEP00000022402.2"/>
    </source>
</evidence>
<feature type="chain" id="PRO_5030079960" description="TIR domain-containing protein" evidence="15">
    <location>
        <begin position="21"/>
        <end position="888"/>
    </location>
</feature>
<evidence type="ECO:0000256" key="7">
    <source>
        <dbReference type="ARBA" id="ARBA00022737"/>
    </source>
</evidence>
<evidence type="ECO:0000256" key="4">
    <source>
        <dbReference type="ARBA" id="ARBA00022614"/>
    </source>
</evidence>
<dbReference type="SMART" id="SM00369">
    <property type="entry name" value="LRR_TYP"/>
    <property type="match status" value="10"/>
</dbReference>
<evidence type="ECO:0000256" key="5">
    <source>
        <dbReference type="ARBA" id="ARBA00022692"/>
    </source>
</evidence>
<dbReference type="Pfam" id="PF01582">
    <property type="entry name" value="TIR"/>
    <property type="match status" value="1"/>
</dbReference>
<dbReference type="GO" id="GO:0004888">
    <property type="term" value="F:transmembrane signaling receptor activity"/>
    <property type="evidence" value="ECO:0007669"/>
    <property type="project" value="InterPro"/>
</dbReference>
<evidence type="ECO:0000256" key="13">
    <source>
        <dbReference type="ARBA" id="ARBA00023198"/>
    </source>
</evidence>
<dbReference type="Pfam" id="PF13855">
    <property type="entry name" value="LRR_8"/>
    <property type="match status" value="3"/>
</dbReference>
<evidence type="ECO:0000256" key="2">
    <source>
        <dbReference type="ARBA" id="ARBA00009634"/>
    </source>
</evidence>
<evidence type="ECO:0000259" key="16">
    <source>
        <dbReference type="PROSITE" id="PS50104"/>
    </source>
</evidence>
<dbReference type="InterPro" id="IPR001611">
    <property type="entry name" value="Leu-rich_rpt"/>
</dbReference>
<sequence>MWILAYLVVFIGFNLQVSTCQPSCSLVGLLADCTSKNHYWVPALPTNITYLYLGSNYISEINSTSLRDYDQLLELDLGWQQVLLIIRNNAFLRQRKLKRLVLSQHIVGLQLEPRAFAGLFNLQKLYLDSSNLTDSILSENYMEPLLSLEMLDLQFNKIVRLRPGSFFSKLEKLTELKLKLNQIERLCAEDLDSFRGKNFALLDLHSNKLGNMFEKSFDRERCGNPFREIAFNILDISSNYFKLETLKQFFKIIEGTKISHLIFSQHLGRDFSHDNLPDPDASTFEGLVNSSVEILDLSDNVIFALRRAVFSPLKDAMIIDISRNKINQINRNAFDGLQGNLKLLNLSSNLLGEIRSHTFTNLTELRVLDLSHNHIGILGYEAFSGLPNLKGLLLTGNSLRRLGYPVPLPKLELLLLGDNKLESVYGISNFAKSTITMVISNNRLKNLEDVYTIAADFERLQILLFSGNFIKECTAKPIPYNNSLKVLDLHDSFLQTLWAQGKCLNLFDRFRGLQGLNISFNSIMSLPQGVFRGLSSIKEIDLSFNHLIYLQPGVLPVSLKMLHLSNNFLASPDPSSFLHLFALDLADNGFHCNCHLESFFNWLAVTNVTFLSPVEEFRCMFPADLNNLYLLDYYDIMEPCEDEMAVQYCAFALFIVSALLIIAITLSGIVYTRCRGLIFVVYKGIIGRVLEGPKRTSPVEEGQYDAFFCFSNNDYRWVEAALLKKLDNQFSEMNIFRCCFESRDFLPGEDHLSNIRDAIWNSRKTVCIVSKEFLKDGWCLEAFALAQGRMLEELRNVLVMMVVGKVAHYQLMKCKAVRAFVQKRQYLVWPEDPQDLEWFYEKLISQIIKDTNVKRSPEDKRKAEMPENPIQAQRKDVIKLGTIRATAM</sequence>
<dbReference type="GeneTree" id="ENSGT00940000162464"/>
<organism evidence="17 18">
    <name type="scientific">Anabas testudineus</name>
    <name type="common">Climbing perch</name>
    <name type="synonym">Anthias testudineus</name>
    <dbReference type="NCBI Taxonomy" id="64144"/>
    <lineage>
        <taxon>Eukaryota</taxon>
        <taxon>Metazoa</taxon>
        <taxon>Chordata</taxon>
        <taxon>Craniata</taxon>
        <taxon>Vertebrata</taxon>
        <taxon>Euteleostomi</taxon>
        <taxon>Actinopterygii</taxon>
        <taxon>Neopterygii</taxon>
        <taxon>Teleostei</taxon>
        <taxon>Neoteleostei</taxon>
        <taxon>Acanthomorphata</taxon>
        <taxon>Anabantaria</taxon>
        <taxon>Anabantiformes</taxon>
        <taxon>Anabantoidei</taxon>
        <taxon>Anabantidae</taxon>
        <taxon>Anabas</taxon>
    </lineage>
</organism>
<dbReference type="InterPro" id="IPR003591">
    <property type="entry name" value="Leu-rich_rpt_typical-subtyp"/>
</dbReference>
<dbReference type="FunCoup" id="A0A3Q1IL28">
    <property type="interactions" value="917"/>
</dbReference>
<dbReference type="Gene3D" id="3.80.10.10">
    <property type="entry name" value="Ribonuclease Inhibitor"/>
    <property type="match status" value="3"/>
</dbReference>
<dbReference type="SMART" id="SM00365">
    <property type="entry name" value="LRR_SD22"/>
    <property type="match status" value="4"/>
</dbReference>
<dbReference type="GO" id="GO:0045087">
    <property type="term" value="P:innate immune response"/>
    <property type="evidence" value="ECO:0007669"/>
    <property type="project" value="UniProtKB-KW"/>
</dbReference>
<keyword evidence="10 14" id="KW-0472">Membrane</keyword>
<keyword evidence="12" id="KW-0325">Glycoprotein</keyword>
<evidence type="ECO:0000256" key="1">
    <source>
        <dbReference type="ARBA" id="ARBA00004479"/>
    </source>
</evidence>
<dbReference type="SUPFAM" id="SSF52058">
    <property type="entry name" value="L domain-like"/>
    <property type="match status" value="2"/>
</dbReference>
<reference evidence="17" key="1">
    <citation type="submission" date="2021-04" db="EMBL/GenBank/DDBJ databases">
        <authorList>
            <consortium name="Wellcome Sanger Institute Data Sharing"/>
        </authorList>
    </citation>
    <scope>NUCLEOTIDE SEQUENCE [LARGE SCALE GENOMIC DNA]</scope>
</reference>
<evidence type="ECO:0000256" key="15">
    <source>
        <dbReference type="SAM" id="SignalP"/>
    </source>
</evidence>
<dbReference type="PANTHER" id="PTHR24365:SF525">
    <property type="entry name" value="TOLL-LIKE RECEPTOR 5"/>
    <property type="match status" value="1"/>
</dbReference>
<feature type="transmembrane region" description="Helical" evidence="14">
    <location>
        <begin position="650"/>
        <end position="671"/>
    </location>
</feature>
<reference evidence="17" key="3">
    <citation type="submission" date="2025-09" db="UniProtKB">
        <authorList>
            <consortium name="Ensembl"/>
        </authorList>
    </citation>
    <scope>IDENTIFICATION</scope>
</reference>
<dbReference type="InParanoid" id="A0A3Q1IL28"/>
<keyword evidence="3" id="KW-0399">Innate immunity</keyword>
<dbReference type="SMART" id="SM00082">
    <property type="entry name" value="LRRCT"/>
    <property type="match status" value="1"/>
</dbReference>
<dbReference type="InterPro" id="IPR017241">
    <property type="entry name" value="Toll-like_receptor"/>
</dbReference>
<dbReference type="SMART" id="SM00255">
    <property type="entry name" value="TIR"/>
    <property type="match status" value="1"/>
</dbReference>
<dbReference type="Ensembl" id="ENSATET00000022770.3">
    <property type="protein sequence ID" value="ENSATEP00000022402.2"/>
    <property type="gene ID" value="ENSATEG00000015550.3"/>
</dbReference>
<keyword evidence="5 14" id="KW-0812">Transmembrane</keyword>
<dbReference type="STRING" id="64144.ENSATEP00000022402"/>
<evidence type="ECO:0000256" key="9">
    <source>
        <dbReference type="ARBA" id="ARBA00022989"/>
    </source>
</evidence>
<comment type="subcellular location">
    <subcellularLocation>
        <location evidence="1">Membrane</location>
        <topology evidence="1">Single-pass type I membrane protein</topology>
    </subcellularLocation>
</comment>
<keyword evidence="13" id="KW-0395">Inflammatory response</keyword>
<evidence type="ECO:0000256" key="6">
    <source>
        <dbReference type="ARBA" id="ARBA00022729"/>
    </source>
</evidence>
<dbReference type="InterPro" id="IPR000483">
    <property type="entry name" value="Cys-rich_flank_reg_C"/>
</dbReference>
<dbReference type="InterPro" id="IPR000157">
    <property type="entry name" value="TIR_dom"/>
</dbReference>
<keyword evidence="6 15" id="KW-0732">Signal</keyword>
<keyword evidence="18" id="KW-1185">Reference proteome</keyword>
<dbReference type="PROSITE" id="PS51450">
    <property type="entry name" value="LRR"/>
    <property type="match status" value="3"/>
</dbReference>
<evidence type="ECO:0000313" key="18">
    <source>
        <dbReference type="Proteomes" id="UP000265040"/>
    </source>
</evidence>
<dbReference type="SUPFAM" id="SSF52200">
    <property type="entry name" value="Toll/Interleukin receptor TIR domain"/>
    <property type="match status" value="1"/>
</dbReference>
<dbReference type="FunFam" id="3.40.50.10140:FF:000001">
    <property type="entry name" value="Toll-like receptor 2"/>
    <property type="match status" value="1"/>
</dbReference>
<proteinExistence type="inferred from homology"/>
<comment type="similarity">
    <text evidence="2">Belongs to the Toll-like receptor family.</text>
</comment>
<dbReference type="Gene3D" id="3.40.50.10140">
    <property type="entry name" value="Toll/interleukin-1 receptor homology (TIR) domain"/>
    <property type="match status" value="1"/>
</dbReference>
<dbReference type="GO" id="GO:0002224">
    <property type="term" value="P:toll-like receptor signaling pathway"/>
    <property type="evidence" value="ECO:0007669"/>
    <property type="project" value="InterPro"/>
</dbReference>
<reference evidence="17" key="2">
    <citation type="submission" date="2025-08" db="UniProtKB">
        <authorList>
            <consortium name="Ensembl"/>
        </authorList>
    </citation>
    <scope>IDENTIFICATION</scope>
</reference>
<dbReference type="Proteomes" id="UP000265040">
    <property type="component" value="Chromosome 24"/>
</dbReference>
<evidence type="ECO:0000256" key="12">
    <source>
        <dbReference type="ARBA" id="ARBA00023180"/>
    </source>
</evidence>
<feature type="signal peptide" evidence="15">
    <location>
        <begin position="1"/>
        <end position="20"/>
    </location>
</feature>
<dbReference type="AlphaFoldDB" id="A0A3Q1IL28"/>
<evidence type="ECO:0000256" key="8">
    <source>
        <dbReference type="ARBA" id="ARBA00022859"/>
    </source>
</evidence>
<gene>
    <name evidence="17" type="primary">TLR5</name>
</gene>
<keyword evidence="4" id="KW-0433">Leucine-rich repeat</keyword>
<dbReference type="PANTHER" id="PTHR24365">
    <property type="entry name" value="TOLL-LIKE RECEPTOR"/>
    <property type="match status" value="1"/>
</dbReference>
<evidence type="ECO:0000256" key="10">
    <source>
        <dbReference type="ARBA" id="ARBA00023136"/>
    </source>
</evidence>
<dbReference type="Pfam" id="PF00560">
    <property type="entry name" value="LRR_1"/>
    <property type="match status" value="1"/>
</dbReference>
<protein>
    <recommendedName>
        <fullName evidence="16">TIR domain-containing protein</fullName>
    </recommendedName>
</protein>
<accession>A0A3Q1IL28</accession>
<dbReference type="InterPro" id="IPR032675">
    <property type="entry name" value="LRR_dom_sf"/>
</dbReference>
<keyword evidence="9 14" id="KW-1133">Transmembrane helix</keyword>